<dbReference type="CDD" id="cd02909">
    <property type="entry name" value="cupin_pirin_N"/>
    <property type="match status" value="1"/>
</dbReference>
<comment type="similarity">
    <text evidence="1 3">Belongs to the pirin family.</text>
</comment>
<gene>
    <name evidence="6" type="ORF">Z051_06440</name>
</gene>
<evidence type="ECO:0000256" key="3">
    <source>
        <dbReference type="RuleBase" id="RU003457"/>
    </source>
</evidence>
<dbReference type="PIRSF" id="PIRSF006232">
    <property type="entry name" value="Pirin"/>
    <property type="match status" value="1"/>
</dbReference>
<feature type="binding site" evidence="2">
    <location>
        <position position="121"/>
    </location>
    <ligand>
        <name>Fe cation</name>
        <dbReference type="ChEBI" id="CHEBI:24875"/>
    </ligand>
</feature>
<dbReference type="InterPro" id="IPR011051">
    <property type="entry name" value="RmlC_Cupin_sf"/>
</dbReference>
<dbReference type="SUPFAM" id="SSF51182">
    <property type="entry name" value="RmlC-like cupins"/>
    <property type="match status" value="1"/>
</dbReference>
<evidence type="ECO:0000259" key="5">
    <source>
        <dbReference type="Pfam" id="PF05726"/>
    </source>
</evidence>
<reference evidence="6 7" key="1">
    <citation type="journal article" date="2015" name="Genome Announc.">
        <title>Draft Genome Sequence of Rhodococcus rhodochrous Strain KG-21, a Soil Isolate from Oil Fields of Krishna-Godavari Basin, India.</title>
        <authorList>
            <person name="Dawar C."/>
            <person name="Aggarwal R.K."/>
        </authorList>
    </citation>
    <scope>NUCLEOTIDE SEQUENCE [LARGE SCALE GENOMIC DNA]</scope>
    <source>
        <strain evidence="6 7">KG-21</strain>
    </source>
</reference>
<feature type="binding site" evidence="2">
    <location>
        <position position="79"/>
    </location>
    <ligand>
        <name>Fe cation</name>
        <dbReference type="ChEBI" id="CHEBI:24875"/>
    </ligand>
</feature>
<dbReference type="AlphaFoldDB" id="A0A0M8PQL3"/>
<evidence type="ECO:0000256" key="2">
    <source>
        <dbReference type="PIRSR" id="PIRSR006232-1"/>
    </source>
</evidence>
<dbReference type="Pfam" id="PF05726">
    <property type="entry name" value="Pirin_C"/>
    <property type="match status" value="1"/>
</dbReference>
<evidence type="ECO:0000256" key="1">
    <source>
        <dbReference type="ARBA" id="ARBA00008416"/>
    </source>
</evidence>
<dbReference type="InterPro" id="IPR008778">
    <property type="entry name" value="Pirin_C_dom"/>
</dbReference>
<dbReference type="EMBL" id="AZYO01000009">
    <property type="protein sequence ID" value="KOS57079.1"/>
    <property type="molecule type" value="Genomic_DNA"/>
</dbReference>
<reference evidence="7" key="2">
    <citation type="submission" date="2015-01" db="EMBL/GenBank/DDBJ databases">
        <title>Draft genome sequence of potential hydrocarbon metabolising strain of Rhodococcus rhodochrous.</title>
        <authorList>
            <person name="Aggarwal R.K."/>
            <person name="Dawar C."/>
        </authorList>
    </citation>
    <scope>NUCLEOTIDE SEQUENCE [LARGE SCALE GENOMIC DNA]</scope>
    <source>
        <strain evidence="7">KG-21</strain>
    </source>
</reference>
<keyword evidence="2" id="KW-0408">Iron</keyword>
<feature type="domain" description="Pirin C-terminal" evidence="5">
    <location>
        <begin position="190"/>
        <end position="289"/>
    </location>
</feature>
<feature type="binding site" evidence="2">
    <location>
        <position position="77"/>
    </location>
    <ligand>
        <name>Fe cation</name>
        <dbReference type="ChEBI" id="CHEBI:24875"/>
    </ligand>
</feature>
<dbReference type="GO" id="GO:0046872">
    <property type="term" value="F:metal ion binding"/>
    <property type="evidence" value="ECO:0007669"/>
    <property type="project" value="UniProtKB-KW"/>
</dbReference>
<dbReference type="PANTHER" id="PTHR13903:SF8">
    <property type="entry name" value="PIRIN"/>
    <property type="match status" value="1"/>
</dbReference>
<comment type="caution">
    <text evidence="6">The sequence shown here is derived from an EMBL/GenBank/DDBJ whole genome shotgun (WGS) entry which is preliminary data.</text>
</comment>
<feature type="domain" description="Pirin N-terminal" evidence="4">
    <location>
        <begin position="40"/>
        <end position="139"/>
    </location>
</feature>
<evidence type="ECO:0000259" key="4">
    <source>
        <dbReference type="Pfam" id="PF02678"/>
    </source>
</evidence>
<name>A0A0M8PQL3_RHORH</name>
<dbReference type="Proteomes" id="UP000037712">
    <property type="component" value="Unassembled WGS sequence"/>
</dbReference>
<proteinExistence type="inferred from homology"/>
<comment type="cofactor">
    <cofactor evidence="2">
        <name>Fe cation</name>
        <dbReference type="ChEBI" id="CHEBI:24875"/>
    </cofactor>
    <text evidence="2">Binds 1 Fe cation per subunit.</text>
</comment>
<dbReference type="PANTHER" id="PTHR13903">
    <property type="entry name" value="PIRIN-RELATED"/>
    <property type="match status" value="1"/>
</dbReference>
<accession>A0A0M8PQL3</accession>
<evidence type="ECO:0000313" key="7">
    <source>
        <dbReference type="Proteomes" id="UP000037712"/>
    </source>
</evidence>
<keyword evidence="2" id="KW-0479">Metal-binding</keyword>
<dbReference type="CDD" id="cd02247">
    <property type="entry name" value="cupin_pirin_C"/>
    <property type="match status" value="1"/>
</dbReference>
<protein>
    <submittedName>
        <fullName evidence="6">Pirin</fullName>
    </submittedName>
</protein>
<dbReference type="InterPro" id="IPR014710">
    <property type="entry name" value="RmlC-like_jellyroll"/>
</dbReference>
<feature type="binding site" evidence="2">
    <location>
        <position position="123"/>
    </location>
    <ligand>
        <name>Fe cation</name>
        <dbReference type="ChEBI" id="CHEBI:24875"/>
    </ligand>
</feature>
<dbReference type="InterPro" id="IPR003829">
    <property type="entry name" value="Pirin_N_dom"/>
</dbReference>
<dbReference type="Pfam" id="PF02678">
    <property type="entry name" value="Pirin"/>
    <property type="match status" value="1"/>
</dbReference>
<dbReference type="RefSeq" id="WP_054371890.1">
    <property type="nucleotide sequence ID" value="NZ_AZYO01000009.1"/>
</dbReference>
<dbReference type="InterPro" id="IPR012093">
    <property type="entry name" value="Pirin"/>
</dbReference>
<evidence type="ECO:0000313" key="6">
    <source>
        <dbReference type="EMBL" id="KOS57079.1"/>
    </source>
</evidence>
<sequence>MSNVDTEPTEIVCESEPAPTRVQIITSREVPLGGPRAMPVRRTLPQRARSLVGAWCFADHYGPDDVAATGGMDVAPHPHTGLQTVSWLFAGEIEHRDSLGKHAFVRPGELNLMTGGHGIAHSEVSTPATTVLHGVQLWVALPDAHRDAPRDFRHYVPEPVRIAGATVAVFLGSLAGSTSPVPTFTPLLGAEITLDPGASVELAVDPEFEHGLLVDTGSVRLAGTVLTRSALGYVGTGVSTLALTNLTDEPARAVLLGGTPFGEEIVMWWNFVGRSHDEIAAFRDEWQREGERFGRVEGYTGKVARLPAPALPNARIRPRRNPPTH</sequence>
<dbReference type="Gene3D" id="2.60.120.10">
    <property type="entry name" value="Jelly Rolls"/>
    <property type="match status" value="1"/>
</dbReference>
<organism evidence="6 7">
    <name type="scientific">Rhodococcus rhodochrous KG-21</name>
    <dbReference type="NCBI Taxonomy" id="1441923"/>
    <lineage>
        <taxon>Bacteria</taxon>
        <taxon>Bacillati</taxon>
        <taxon>Actinomycetota</taxon>
        <taxon>Actinomycetes</taxon>
        <taxon>Mycobacteriales</taxon>
        <taxon>Nocardiaceae</taxon>
        <taxon>Rhodococcus</taxon>
    </lineage>
</organism>
<dbReference type="PATRIC" id="fig|1441923.3.peg.1414"/>